<dbReference type="InParanoid" id="A0A1Y2GD28"/>
<evidence type="ECO:0000313" key="2">
    <source>
        <dbReference type="Proteomes" id="UP000193648"/>
    </source>
</evidence>
<proteinExistence type="predicted"/>
<protein>
    <submittedName>
        <fullName evidence="1">Uncharacterized protein</fullName>
    </submittedName>
</protein>
<evidence type="ECO:0000313" key="1">
    <source>
        <dbReference type="EMBL" id="ORZ06390.1"/>
    </source>
</evidence>
<sequence length="106" mass="12241">MREMCSSPKLLLTKNNLESFKHLTLDLNGHDKPNLYSYKLKKSGFRIQVYSAMNNIILFASKLAHCRDYNGGTMLVKMNITSHIHKLDCIALDGGRSQKMRWPSRR</sequence>
<name>A0A1Y2GD28_9FUNG</name>
<dbReference type="AlphaFoldDB" id="A0A1Y2GD28"/>
<dbReference type="STRING" id="64571.A0A1Y2GD28"/>
<comment type="caution">
    <text evidence="1">The sequence shown here is derived from an EMBL/GenBank/DDBJ whole genome shotgun (WGS) entry which is preliminary data.</text>
</comment>
<gene>
    <name evidence="1" type="ORF">BCR41DRAFT_412895</name>
</gene>
<organism evidence="1 2">
    <name type="scientific">Lobosporangium transversale</name>
    <dbReference type="NCBI Taxonomy" id="64571"/>
    <lineage>
        <taxon>Eukaryota</taxon>
        <taxon>Fungi</taxon>
        <taxon>Fungi incertae sedis</taxon>
        <taxon>Mucoromycota</taxon>
        <taxon>Mortierellomycotina</taxon>
        <taxon>Mortierellomycetes</taxon>
        <taxon>Mortierellales</taxon>
        <taxon>Mortierellaceae</taxon>
        <taxon>Lobosporangium</taxon>
    </lineage>
</organism>
<dbReference type="RefSeq" id="XP_021877553.1">
    <property type="nucleotide sequence ID" value="XM_022029482.1"/>
</dbReference>
<dbReference type="OrthoDB" id="2393881at2759"/>
<dbReference type="GeneID" id="33571325"/>
<accession>A0A1Y2GD28</accession>
<keyword evidence="2" id="KW-1185">Reference proteome</keyword>
<dbReference type="Proteomes" id="UP000193648">
    <property type="component" value="Unassembled WGS sequence"/>
</dbReference>
<dbReference type="EMBL" id="MCFF01000046">
    <property type="protein sequence ID" value="ORZ06390.1"/>
    <property type="molecule type" value="Genomic_DNA"/>
</dbReference>
<reference evidence="1 2" key="1">
    <citation type="submission" date="2016-07" db="EMBL/GenBank/DDBJ databases">
        <title>Pervasive Adenine N6-methylation of Active Genes in Fungi.</title>
        <authorList>
            <consortium name="DOE Joint Genome Institute"/>
            <person name="Mondo S.J."/>
            <person name="Dannebaum R.O."/>
            <person name="Kuo R.C."/>
            <person name="Labutti K."/>
            <person name="Haridas S."/>
            <person name="Kuo A."/>
            <person name="Salamov A."/>
            <person name="Ahrendt S.R."/>
            <person name="Lipzen A."/>
            <person name="Sullivan W."/>
            <person name="Andreopoulos W.B."/>
            <person name="Clum A."/>
            <person name="Lindquist E."/>
            <person name="Daum C."/>
            <person name="Ramamoorthy G.K."/>
            <person name="Gryganskyi A."/>
            <person name="Culley D."/>
            <person name="Magnuson J.K."/>
            <person name="James T.Y."/>
            <person name="O'Malley M.A."/>
            <person name="Stajich J.E."/>
            <person name="Spatafora J.W."/>
            <person name="Visel A."/>
            <person name="Grigoriev I.V."/>
        </authorList>
    </citation>
    <scope>NUCLEOTIDE SEQUENCE [LARGE SCALE GENOMIC DNA]</scope>
    <source>
        <strain evidence="1 2">NRRL 3116</strain>
    </source>
</reference>